<evidence type="ECO:0008006" key="4">
    <source>
        <dbReference type="Google" id="ProtNLM"/>
    </source>
</evidence>
<organism evidence="2 3">
    <name type="scientific">Anopheles christyi</name>
    <dbReference type="NCBI Taxonomy" id="43041"/>
    <lineage>
        <taxon>Eukaryota</taxon>
        <taxon>Metazoa</taxon>
        <taxon>Ecdysozoa</taxon>
        <taxon>Arthropoda</taxon>
        <taxon>Hexapoda</taxon>
        <taxon>Insecta</taxon>
        <taxon>Pterygota</taxon>
        <taxon>Neoptera</taxon>
        <taxon>Endopterygota</taxon>
        <taxon>Diptera</taxon>
        <taxon>Nematocera</taxon>
        <taxon>Culicoidea</taxon>
        <taxon>Culicidae</taxon>
        <taxon>Anophelinae</taxon>
        <taxon>Anopheles</taxon>
    </lineage>
</organism>
<dbReference type="AlphaFoldDB" id="A0A182JQL1"/>
<proteinExistence type="predicted"/>
<feature type="region of interest" description="Disordered" evidence="1">
    <location>
        <begin position="117"/>
        <end position="151"/>
    </location>
</feature>
<evidence type="ECO:0000313" key="2">
    <source>
        <dbReference type="EnsemblMetazoa" id="ACHR000794-PA"/>
    </source>
</evidence>
<name>A0A182JQL1_9DIPT</name>
<evidence type="ECO:0000313" key="3">
    <source>
        <dbReference type="Proteomes" id="UP000075881"/>
    </source>
</evidence>
<sequence length="503" mass="55862">MQTPDAESSVPALAELNNPMCQTKQEVDPTKDSNGQEQPFTFHPLPSNASYDEVLRHVRETVPIVPYYASNQRATRNHRGHAVHFSMGVYENEPSSKAPHCYSPYGRMRPYFIPHRTRTKSESSDPSNLSLLQDTSAHPGSTNHPASSNPTSLGFAGISTILMETCEPSAAMMDVSINAPGASAIRYKNPIVVLKKSRSLENVRVDNSLDGSQVSHEMEFVSSRIQKLKVQDCPVPTKHYTTLGCEPTVELNADGCPLWFNCSKLAQRTHDKCYLYGKTYDLHAHVPDEKVKSSCLALCTCQMNSRRGVAEFHCAHIDCPEFLSPYRAGCVRQYRTNDCCSSRQACGEKRINLPRCTVGSVTYYEGERMQLPEDPCLTCICTQHFNESDPFGHTKCYTNECAFELISPSVLSNGAAPVYYGNRCCPWEWRLPKPSDRIARETESTLSNALEELTARNSCTYGNLTLSIGESLAADVTPLGVYQCFCAIPPMVHCTLTAIQLKV</sequence>
<keyword evidence="3" id="KW-1185">Reference proteome</keyword>
<feature type="region of interest" description="Disordered" evidence="1">
    <location>
        <begin position="1"/>
        <end position="46"/>
    </location>
</feature>
<reference evidence="3" key="1">
    <citation type="submission" date="2013-03" db="EMBL/GenBank/DDBJ databases">
        <title>The Genome Sequence of Anopheles christyi ACHKN1017.</title>
        <authorList>
            <consortium name="The Broad Institute Genomics Platform"/>
            <person name="Neafsey D.E."/>
            <person name="Besansky N."/>
            <person name="Walker B."/>
            <person name="Young S.K."/>
            <person name="Zeng Q."/>
            <person name="Gargeya S."/>
            <person name="Fitzgerald M."/>
            <person name="Haas B."/>
            <person name="Abouelleil A."/>
            <person name="Allen A.W."/>
            <person name="Alvarado L."/>
            <person name="Arachchi H.M."/>
            <person name="Berlin A.M."/>
            <person name="Chapman S.B."/>
            <person name="Gainer-Dewar J."/>
            <person name="Goldberg J."/>
            <person name="Griggs A."/>
            <person name="Gujja S."/>
            <person name="Hansen M."/>
            <person name="Howarth C."/>
            <person name="Imamovic A."/>
            <person name="Ireland A."/>
            <person name="Larimer J."/>
            <person name="McCowan C."/>
            <person name="Murphy C."/>
            <person name="Pearson M."/>
            <person name="Poon T.W."/>
            <person name="Priest M."/>
            <person name="Roberts A."/>
            <person name="Saif S."/>
            <person name="Shea T."/>
            <person name="Sisk P."/>
            <person name="Sykes S."/>
            <person name="Wortman J."/>
            <person name="Nusbaum C."/>
            <person name="Birren B."/>
        </authorList>
    </citation>
    <scope>NUCLEOTIDE SEQUENCE [LARGE SCALE GENOMIC DNA]</scope>
    <source>
        <strain evidence="3">ACHKN1017</strain>
    </source>
</reference>
<protein>
    <recommendedName>
        <fullName evidence="4">VWFC domain-containing protein</fullName>
    </recommendedName>
</protein>
<dbReference type="Proteomes" id="UP000075881">
    <property type="component" value="Unassembled WGS sequence"/>
</dbReference>
<accession>A0A182JQL1</accession>
<dbReference type="STRING" id="43041.A0A182JQL1"/>
<evidence type="ECO:0000256" key="1">
    <source>
        <dbReference type="SAM" id="MobiDB-lite"/>
    </source>
</evidence>
<dbReference type="VEuPathDB" id="VectorBase:ACHR000794"/>
<dbReference type="EnsemblMetazoa" id="ACHR000794-RA">
    <property type="protein sequence ID" value="ACHR000794-PA"/>
    <property type="gene ID" value="ACHR000794"/>
</dbReference>
<reference evidence="2" key="2">
    <citation type="submission" date="2020-05" db="UniProtKB">
        <authorList>
            <consortium name="EnsemblMetazoa"/>
        </authorList>
    </citation>
    <scope>IDENTIFICATION</scope>
    <source>
        <strain evidence="2">ACHKN1017</strain>
    </source>
</reference>
<feature type="compositionally biased region" description="Polar residues" evidence="1">
    <location>
        <begin position="124"/>
        <end position="151"/>
    </location>
</feature>